<organism evidence="1 2">
    <name type="scientific">Puccinia striiformis f. sp. tritici</name>
    <dbReference type="NCBI Taxonomy" id="168172"/>
    <lineage>
        <taxon>Eukaryota</taxon>
        <taxon>Fungi</taxon>
        <taxon>Dikarya</taxon>
        <taxon>Basidiomycota</taxon>
        <taxon>Pucciniomycotina</taxon>
        <taxon>Pucciniomycetes</taxon>
        <taxon>Pucciniales</taxon>
        <taxon>Pucciniaceae</taxon>
        <taxon>Puccinia</taxon>
    </lineage>
</organism>
<keyword evidence="2" id="KW-1185">Reference proteome</keyword>
<reference evidence="2" key="1">
    <citation type="journal article" date="2018" name="BMC Genomics">
        <title>Genomic insights into host adaptation between the wheat stripe rust pathogen (Puccinia striiformis f. sp. tritici) and the barley stripe rust pathogen (Puccinia striiformis f. sp. hordei).</title>
        <authorList>
            <person name="Xia C."/>
            <person name="Wang M."/>
            <person name="Yin C."/>
            <person name="Cornejo O.E."/>
            <person name="Hulbert S.H."/>
            <person name="Chen X."/>
        </authorList>
    </citation>
    <scope>NUCLEOTIDE SEQUENCE [LARGE SCALE GENOMIC DNA]</scope>
    <source>
        <strain evidence="2">93-210</strain>
    </source>
</reference>
<proteinExistence type="predicted"/>
<protein>
    <submittedName>
        <fullName evidence="1">Uncharacterized protein</fullName>
    </submittedName>
</protein>
<dbReference type="Proteomes" id="UP001060170">
    <property type="component" value="Chromosome 6"/>
</dbReference>
<gene>
    <name evidence="1" type="ORF">MJO28_006340</name>
</gene>
<dbReference type="EMBL" id="CM045870">
    <property type="protein sequence ID" value="KAI7953793.1"/>
    <property type="molecule type" value="Genomic_DNA"/>
</dbReference>
<comment type="caution">
    <text evidence="1">The sequence shown here is derived from an EMBL/GenBank/DDBJ whole genome shotgun (WGS) entry which is preliminary data.</text>
</comment>
<reference evidence="1 2" key="3">
    <citation type="journal article" date="2022" name="Microbiol. Spectr.">
        <title>Folding features and dynamics of 3D genome architecture in plant fungal pathogens.</title>
        <authorList>
            <person name="Xia C."/>
        </authorList>
    </citation>
    <scope>NUCLEOTIDE SEQUENCE [LARGE SCALE GENOMIC DNA]</scope>
    <source>
        <strain evidence="1 2">93-210</strain>
    </source>
</reference>
<name>A0ACC0EGT8_9BASI</name>
<evidence type="ECO:0000313" key="1">
    <source>
        <dbReference type="EMBL" id="KAI7953793.1"/>
    </source>
</evidence>
<evidence type="ECO:0000313" key="2">
    <source>
        <dbReference type="Proteomes" id="UP001060170"/>
    </source>
</evidence>
<sequence>MKGSKNTPPFLVPNKRTWLIKHCKILVKFMVLLGPFPFNTLLIMRSLQVNKVSVSKDLSEVCKSLLPDPTEAKKLEEYFS</sequence>
<reference evidence="2" key="2">
    <citation type="journal article" date="2018" name="Mol. Plant Microbe Interact.">
        <title>Genome sequence resources for the wheat stripe rust pathogen (Puccinia striiformis f. sp. tritici) and the barley stripe rust pathogen (Puccinia striiformis f. sp. hordei).</title>
        <authorList>
            <person name="Xia C."/>
            <person name="Wang M."/>
            <person name="Yin C."/>
            <person name="Cornejo O.E."/>
            <person name="Hulbert S.H."/>
            <person name="Chen X."/>
        </authorList>
    </citation>
    <scope>NUCLEOTIDE SEQUENCE [LARGE SCALE GENOMIC DNA]</scope>
    <source>
        <strain evidence="2">93-210</strain>
    </source>
</reference>
<accession>A0ACC0EGT8</accession>